<dbReference type="InterPro" id="IPR000595">
    <property type="entry name" value="cNMP-bd_dom"/>
</dbReference>
<reference evidence="8" key="1">
    <citation type="journal article" date="2012" name="Nat. Biotechnol.">
        <title>Draft genome sequence of pigeonpea (Cajanus cajan), an orphan legume crop of resource-poor farmers.</title>
        <authorList>
            <person name="Varshney R.K."/>
            <person name="Chen W."/>
            <person name="Li Y."/>
            <person name="Bharti A.K."/>
            <person name="Saxena R.K."/>
            <person name="Schlueter J.A."/>
            <person name="Donoghue M.T."/>
            <person name="Azam S."/>
            <person name="Fan G."/>
            <person name="Whaley A.M."/>
            <person name="Farmer A.D."/>
            <person name="Sheridan J."/>
            <person name="Iwata A."/>
            <person name="Tuteja R."/>
            <person name="Penmetsa R.V."/>
            <person name="Wu W."/>
            <person name="Upadhyaya H.D."/>
            <person name="Yang S.P."/>
            <person name="Shah T."/>
            <person name="Saxena K.B."/>
            <person name="Michael T."/>
            <person name="McCombie W.R."/>
            <person name="Yang B."/>
            <person name="Zhang G."/>
            <person name="Yang H."/>
            <person name="Wang J."/>
            <person name="Spillane C."/>
            <person name="Cook D.R."/>
            <person name="May G.D."/>
            <person name="Xu X."/>
            <person name="Jackson S.A."/>
        </authorList>
    </citation>
    <scope>NUCLEOTIDE SEQUENCE [LARGE SCALE GENOMIC DNA]</scope>
</reference>
<evidence type="ECO:0000256" key="3">
    <source>
        <dbReference type="ARBA" id="ARBA00022882"/>
    </source>
</evidence>
<feature type="region of interest" description="Disordered" evidence="6">
    <location>
        <begin position="200"/>
        <end position="223"/>
    </location>
</feature>
<evidence type="ECO:0000256" key="5">
    <source>
        <dbReference type="ARBA" id="ARBA00023303"/>
    </source>
</evidence>
<keyword evidence="3" id="KW-0851">Voltage-gated channel</keyword>
<name>A0A151RRA0_CAJCA</name>
<feature type="domain" description="Cyclic nucleotide-binding" evidence="7">
    <location>
        <begin position="45"/>
        <end position="147"/>
    </location>
</feature>
<accession>A0A151RRA0</accession>
<dbReference type="GO" id="GO:0005249">
    <property type="term" value="F:voltage-gated potassium channel activity"/>
    <property type="evidence" value="ECO:0007669"/>
    <property type="project" value="InterPro"/>
</dbReference>
<dbReference type="GO" id="GO:0034702">
    <property type="term" value="C:monoatomic ion channel complex"/>
    <property type="evidence" value="ECO:0007669"/>
    <property type="project" value="UniProtKB-KW"/>
</dbReference>
<protein>
    <submittedName>
        <fullName evidence="8">Potassium channel KAT2</fullName>
    </submittedName>
</protein>
<dbReference type="EMBL" id="KQ483603">
    <property type="protein sequence ID" value="KYP45074.1"/>
    <property type="molecule type" value="Genomic_DNA"/>
</dbReference>
<dbReference type="SMART" id="SM00100">
    <property type="entry name" value="cNMP"/>
    <property type="match status" value="1"/>
</dbReference>
<keyword evidence="2" id="KW-0631">Potassium channel</keyword>
<evidence type="ECO:0000313" key="9">
    <source>
        <dbReference type="Proteomes" id="UP000075243"/>
    </source>
</evidence>
<proteinExistence type="predicted"/>
<dbReference type="PANTHER" id="PTHR45743:SF37">
    <property type="entry name" value="POTASSIUM CHANNEL"/>
    <property type="match status" value="1"/>
</dbReference>
<dbReference type="Gene3D" id="2.60.120.10">
    <property type="entry name" value="Jelly Rolls"/>
    <property type="match status" value="1"/>
</dbReference>
<dbReference type="InterPro" id="IPR018490">
    <property type="entry name" value="cNMP-bd_dom_sf"/>
</dbReference>
<dbReference type="STRING" id="3821.A0A151RRA0"/>
<keyword evidence="4" id="KW-0630">Potassium</keyword>
<keyword evidence="1" id="KW-0633">Potassium transport</keyword>
<dbReference type="Proteomes" id="UP000075243">
    <property type="component" value="Unassembled WGS sequence"/>
</dbReference>
<gene>
    <name evidence="8" type="ORF">KK1_033436</name>
</gene>
<evidence type="ECO:0000313" key="8">
    <source>
        <dbReference type="EMBL" id="KYP45074.1"/>
    </source>
</evidence>
<sequence>MLSHICLRFKTEGLKLQEPLNDLPKAVRSSIAHHLFFPVVQKVYLLQGVSLDFLFQMVSVMVAEYFPPKEDVILQNESSTELYVVQGKAVAVDAYGEIGVLYQIPQHFTVRTTELSQILRLNKTSLMNVLQANPGDAQIIMDNLEHKDIRNSETSLRKVTNDDHLVTKHNLIPKHDRIDPRSAAHKGNLDIVEILLERDANPDPNSKGWTQRAPIKQPKNEHL</sequence>
<evidence type="ECO:0000256" key="4">
    <source>
        <dbReference type="ARBA" id="ARBA00022958"/>
    </source>
</evidence>
<evidence type="ECO:0000256" key="6">
    <source>
        <dbReference type="SAM" id="MobiDB-lite"/>
    </source>
</evidence>
<keyword evidence="9" id="KW-1185">Reference proteome</keyword>
<evidence type="ECO:0000256" key="1">
    <source>
        <dbReference type="ARBA" id="ARBA00022538"/>
    </source>
</evidence>
<dbReference type="CDD" id="cd00038">
    <property type="entry name" value="CAP_ED"/>
    <property type="match status" value="1"/>
</dbReference>
<dbReference type="InterPro" id="IPR045319">
    <property type="entry name" value="KAT/AKT"/>
</dbReference>
<keyword evidence="5 8" id="KW-0407">Ion channel</keyword>
<dbReference type="PROSITE" id="PS50042">
    <property type="entry name" value="CNMP_BINDING_3"/>
    <property type="match status" value="1"/>
</dbReference>
<dbReference type="InterPro" id="IPR014710">
    <property type="entry name" value="RmlC-like_jellyroll"/>
</dbReference>
<dbReference type="SUPFAM" id="SSF51206">
    <property type="entry name" value="cAMP-binding domain-like"/>
    <property type="match status" value="1"/>
</dbReference>
<dbReference type="AlphaFoldDB" id="A0A151RRA0"/>
<keyword evidence="3" id="KW-0406">Ion transport</keyword>
<dbReference type="Gramene" id="C.cajan_29481.t">
    <property type="protein sequence ID" value="C.cajan_29481.t"/>
    <property type="gene ID" value="C.cajan_29481"/>
</dbReference>
<evidence type="ECO:0000256" key="2">
    <source>
        <dbReference type="ARBA" id="ARBA00022826"/>
    </source>
</evidence>
<keyword evidence="3" id="KW-0813">Transport</keyword>
<evidence type="ECO:0000259" key="7">
    <source>
        <dbReference type="PROSITE" id="PS50042"/>
    </source>
</evidence>
<dbReference type="PANTHER" id="PTHR45743">
    <property type="entry name" value="POTASSIUM CHANNEL AKT1"/>
    <property type="match status" value="1"/>
</dbReference>
<organism evidence="8 9">
    <name type="scientific">Cajanus cajan</name>
    <name type="common">Pigeon pea</name>
    <name type="synonym">Cajanus indicus</name>
    <dbReference type="NCBI Taxonomy" id="3821"/>
    <lineage>
        <taxon>Eukaryota</taxon>
        <taxon>Viridiplantae</taxon>
        <taxon>Streptophyta</taxon>
        <taxon>Embryophyta</taxon>
        <taxon>Tracheophyta</taxon>
        <taxon>Spermatophyta</taxon>
        <taxon>Magnoliopsida</taxon>
        <taxon>eudicotyledons</taxon>
        <taxon>Gunneridae</taxon>
        <taxon>Pentapetalae</taxon>
        <taxon>rosids</taxon>
        <taxon>fabids</taxon>
        <taxon>Fabales</taxon>
        <taxon>Fabaceae</taxon>
        <taxon>Papilionoideae</taxon>
        <taxon>50 kb inversion clade</taxon>
        <taxon>NPAAA clade</taxon>
        <taxon>indigoferoid/millettioid clade</taxon>
        <taxon>Phaseoleae</taxon>
        <taxon>Cajanus</taxon>
    </lineage>
</organism>